<dbReference type="SUPFAM" id="SSF53756">
    <property type="entry name" value="UDP-Glycosyltransferase/glycogen phosphorylase"/>
    <property type="match status" value="1"/>
</dbReference>
<dbReference type="Proteomes" id="UP000663840">
    <property type="component" value="Unassembled WGS sequence"/>
</dbReference>
<evidence type="ECO:0000256" key="2">
    <source>
        <dbReference type="ARBA" id="ARBA00022679"/>
    </source>
</evidence>
<gene>
    <name evidence="3" type="ORF">RDB_LOCUS38587</name>
</gene>
<accession>A0A8H2WVW0</accession>
<dbReference type="GO" id="GO:0035251">
    <property type="term" value="F:UDP-glucosyltransferase activity"/>
    <property type="evidence" value="ECO:0007669"/>
    <property type="project" value="TreeGrafter"/>
</dbReference>
<dbReference type="PANTHER" id="PTHR48047:SF215">
    <property type="entry name" value="GLYCOSYLTRANSFERASE"/>
    <property type="match status" value="1"/>
</dbReference>
<proteinExistence type="inferred from homology"/>
<dbReference type="AlphaFoldDB" id="A0A8H2WVW0"/>
<dbReference type="PANTHER" id="PTHR48047">
    <property type="entry name" value="GLYCOSYLTRANSFERASE"/>
    <property type="match status" value="1"/>
</dbReference>
<evidence type="ECO:0008006" key="5">
    <source>
        <dbReference type="Google" id="ProtNLM"/>
    </source>
</evidence>
<reference evidence="3" key="1">
    <citation type="submission" date="2021-01" db="EMBL/GenBank/DDBJ databases">
        <authorList>
            <person name="Kaushik A."/>
        </authorList>
    </citation>
    <scope>NUCLEOTIDE SEQUENCE</scope>
    <source>
        <strain evidence="3">AG1-1A</strain>
    </source>
</reference>
<dbReference type="Gene3D" id="3.40.50.2000">
    <property type="entry name" value="Glycogen Phosphorylase B"/>
    <property type="match status" value="2"/>
</dbReference>
<sequence>MSDTPLSHVVFVSAPSWGHLRPSLKTSLRMVEKFDSIFISFFVYDLEVPKARKYLAAQPSKYSSRIGIINASGDEVQPALSPANPVAIIEYLEQAFSSWIAKELQETGTTQIEGRTVAKPSWIIEDLFNGGVSLACKDVHNLPVVTWWSTTAASLISQQGNKENGHGGRIYEHLVQQKGTPPAELSKIYLESFSDRLVCIPGLPVHHEWELVTQYLPFAPPLVSSLAARRENMLKYIDAMICCTTLEMEPISAGALSNALSQPLSPFFIGPAVDLPSPQQPDPDSPVTQFLDRTYAEKGSHSVVYVAFGTVFFPPPSSTSHLMAALDEIPKAGLRFIFALSSRGAQVDQPWIDAHIRAGNAIFPEWTNQTQVLEHPAIHYFISHGGWSSSTEALVRGVPMIFWPFVSDQPANASQIASVHNCGFELLQVRTGPAKSAAYRNGAEVKIVGSDDAVREEMRGILELTKGPRGEHQRANTRLLGKAIANSLAPGGSADIELEKFGKMMGLL</sequence>
<evidence type="ECO:0000256" key="1">
    <source>
        <dbReference type="ARBA" id="ARBA00009995"/>
    </source>
</evidence>
<name>A0A8H2WVW0_9AGAM</name>
<dbReference type="Pfam" id="PF00201">
    <property type="entry name" value="UDPGT"/>
    <property type="match status" value="1"/>
</dbReference>
<protein>
    <recommendedName>
        <fullName evidence="5">UDP-glycosyltransferase 74C1</fullName>
    </recommendedName>
</protein>
<organism evidence="3 4">
    <name type="scientific">Rhizoctonia solani</name>
    <dbReference type="NCBI Taxonomy" id="456999"/>
    <lineage>
        <taxon>Eukaryota</taxon>
        <taxon>Fungi</taxon>
        <taxon>Dikarya</taxon>
        <taxon>Basidiomycota</taxon>
        <taxon>Agaricomycotina</taxon>
        <taxon>Agaricomycetes</taxon>
        <taxon>Cantharellales</taxon>
        <taxon>Ceratobasidiaceae</taxon>
        <taxon>Rhizoctonia</taxon>
    </lineage>
</organism>
<dbReference type="EMBL" id="CAJMWR010000829">
    <property type="protein sequence ID" value="CAE6404150.1"/>
    <property type="molecule type" value="Genomic_DNA"/>
</dbReference>
<evidence type="ECO:0000313" key="4">
    <source>
        <dbReference type="Proteomes" id="UP000663840"/>
    </source>
</evidence>
<comment type="similarity">
    <text evidence="1">Belongs to the UDP-glycosyltransferase family.</text>
</comment>
<evidence type="ECO:0000313" key="3">
    <source>
        <dbReference type="EMBL" id="CAE6404150.1"/>
    </source>
</evidence>
<dbReference type="InterPro" id="IPR002213">
    <property type="entry name" value="UDP_glucos_trans"/>
</dbReference>
<comment type="caution">
    <text evidence="3">The sequence shown here is derived from an EMBL/GenBank/DDBJ whole genome shotgun (WGS) entry which is preliminary data.</text>
</comment>
<keyword evidence="2" id="KW-0808">Transferase</keyword>